<dbReference type="eggNOG" id="COG1879">
    <property type="taxonomic scope" value="Bacteria"/>
</dbReference>
<dbReference type="Gene3D" id="3.40.50.2300">
    <property type="match status" value="1"/>
</dbReference>
<dbReference type="KEGG" id="esj:SJ05684_b54470"/>
<dbReference type="SUPFAM" id="SSF53822">
    <property type="entry name" value="Periplasmic binding protein-like I"/>
    <property type="match status" value="1"/>
</dbReference>
<proteinExistence type="predicted"/>
<accession>A0A249PM98</accession>
<protein>
    <submittedName>
        <fullName evidence="1">Uncharacterized protein</fullName>
    </submittedName>
</protein>
<geneLocation type="plasmid" evidence="2">
    <name>psj05684b</name>
</geneLocation>
<dbReference type="STRING" id="716928.GCA_000261485_04689"/>
<sequence length="98" mass="10956">MVSPRRRLRSSRQFGIRRHLVSYDVADRAKDIGVKMNLVDTGGYPELTKQISQIEDCVTSGAELVVIGAISSTVSTDVCRKWCGNQENVRFLIKVESL</sequence>
<dbReference type="InterPro" id="IPR028082">
    <property type="entry name" value="Peripla_BP_I"/>
</dbReference>
<evidence type="ECO:0000313" key="1">
    <source>
        <dbReference type="EMBL" id="ASY66429.1"/>
    </source>
</evidence>
<dbReference type="EMBL" id="CP023068">
    <property type="protein sequence ID" value="ASY66429.1"/>
    <property type="molecule type" value="Genomic_DNA"/>
</dbReference>
<dbReference type="Proteomes" id="UP000217211">
    <property type="component" value="Plasmid pSJ05684b"/>
</dbReference>
<gene>
    <name evidence="1" type="ORF">SJ05684_b54470</name>
</gene>
<keyword evidence="1" id="KW-0614">Plasmid</keyword>
<dbReference type="AlphaFoldDB" id="A0A249PM98"/>
<evidence type="ECO:0000313" key="2">
    <source>
        <dbReference type="Proteomes" id="UP000217211"/>
    </source>
</evidence>
<organism evidence="1 2">
    <name type="scientific">Sinorhizobium sojae CCBAU 05684</name>
    <dbReference type="NCBI Taxonomy" id="716928"/>
    <lineage>
        <taxon>Bacteria</taxon>
        <taxon>Pseudomonadati</taxon>
        <taxon>Pseudomonadota</taxon>
        <taxon>Alphaproteobacteria</taxon>
        <taxon>Hyphomicrobiales</taxon>
        <taxon>Rhizobiaceae</taxon>
        <taxon>Sinorhizobium/Ensifer group</taxon>
        <taxon>Sinorhizobium</taxon>
    </lineage>
</organism>
<keyword evidence="2" id="KW-1185">Reference proteome</keyword>
<reference evidence="1 2" key="1">
    <citation type="submission" date="2017-08" db="EMBL/GenBank/DDBJ databases">
        <title>Multipartite genome sequences of Sinorhizobium species nodulating soybeans.</title>
        <authorList>
            <person name="Tian C.F."/>
        </authorList>
    </citation>
    <scope>NUCLEOTIDE SEQUENCE [LARGE SCALE GENOMIC DNA]</scope>
    <source>
        <strain evidence="1 2">CCBAU 05684</strain>
        <plasmid evidence="2">psj05684b</plasmid>
    </source>
</reference>
<name>A0A249PM98_9HYPH</name>